<dbReference type="GO" id="GO:0046872">
    <property type="term" value="F:metal ion binding"/>
    <property type="evidence" value="ECO:0007669"/>
    <property type="project" value="UniProtKB-KW"/>
</dbReference>
<keyword evidence="1" id="KW-0460">Magnesium</keyword>
<keyword evidence="1" id="KW-0479">Metal-binding</keyword>
<dbReference type="EMBL" id="BOOW01000018">
    <property type="protein sequence ID" value="GII92757.1"/>
    <property type="molecule type" value="Genomic_DNA"/>
</dbReference>
<protein>
    <submittedName>
        <fullName evidence="2">ADP-ribosylglycohydrolase</fullName>
    </submittedName>
</protein>
<dbReference type="RefSeq" id="WP_204025782.1">
    <property type="nucleotide sequence ID" value="NZ_BOOW01000018.1"/>
</dbReference>
<keyword evidence="3" id="KW-1185">Reference proteome</keyword>
<evidence type="ECO:0000313" key="3">
    <source>
        <dbReference type="Proteomes" id="UP000606172"/>
    </source>
</evidence>
<feature type="binding site" evidence="1">
    <location>
        <position position="73"/>
    </location>
    <ligand>
        <name>Mg(2+)</name>
        <dbReference type="ChEBI" id="CHEBI:18420"/>
        <label>1</label>
    </ligand>
</feature>
<feature type="binding site" evidence="1">
    <location>
        <position position="289"/>
    </location>
    <ligand>
        <name>Mg(2+)</name>
        <dbReference type="ChEBI" id="CHEBI:18420"/>
        <label>1</label>
    </ligand>
</feature>
<organism evidence="2 3">
    <name type="scientific">Sinosporangium siamense</name>
    <dbReference type="NCBI Taxonomy" id="1367973"/>
    <lineage>
        <taxon>Bacteria</taxon>
        <taxon>Bacillati</taxon>
        <taxon>Actinomycetota</taxon>
        <taxon>Actinomycetes</taxon>
        <taxon>Streptosporangiales</taxon>
        <taxon>Streptosporangiaceae</taxon>
        <taxon>Sinosporangium</taxon>
    </lineage>
</organism>
<dbReference type="PANTHER" id="PTHR16222">
    <property type="entry name" value="ADP-RIBOSYLGLYCOHYDROLASE"/>
    <property type="match status" value="1"/>
</dbReference>
<dbReference type="InterPro" id="IPR036705">
    <property type="entry name" value="Ribosyl_crysJ1_sf"/>
</dbReference>
<dbReference type="Proteomes" id="UP000606172">
    <property type="component" value="Unassembled WGS sequence"/>
</dbReference>
<feature type="binding site" evidence="1">
    <location>
        <position position="75"/>
    </location>
    <ligand>
        <name>Mg(2+)</name>
        <dbReference type="ChEBI" id="CHEBI:18420"/>
        <label>1</label>
    </ligand>
</feature>
<comment type="cofactor">
    <cofactor evidence="1">
        <name>Mg(2+)</name>
        <dbReference type="ChEBI" id="CHEBI:18420"/>
    </cofactor>
    <text evidence="1">Binds 2 magnesium ions per subunit.</text>
</comment>
<comment type="caution">
    <text evidence="2">The sequence shown here is derived from an EMBL/GenBank/DDBJ whole genome shotgun (WGS) entry which is preliminary data.</text>
</comment>
<evidence type="ECO:0000313" key="2">
    <source>
        <dbReference type="EMBL" id="GII92757.1"/>
    </source>
</evidence>
<dbReference type="SUPFAM" id="SSF101478">
    <property type="entry name" value="ADP-ribosylglycohydrolase"/>
    <property type="match status" value="1"/>
</dbReference>
<dbReference type="Pfam" id="PF03747">
    <property type="entry name" value="ADP_ribosyl_GH"/>
    <property type="match status" value="1"/>
</dbReference>
<gene>
    <name evidence="2" type="ORF">Ssi02_29880</name>
</gene>
<feature type="binding site" evidence="1">
    <location>
        <position position="288"/>
    </location>
    <ligand>
        <name>Mg(2+)</name>
        <dbReference type="ChEBI" id="CHEBI:18420"/>
        <label>1</label>
    </ligand>
</feature>
<dbReference type="PANTHER" id="PTHR16222:SF12">
    <property type="entry name" value="ADP-RIBOSYLGLYCOHYDROLASE-RELATED"/>
    <property type="match status" value="1"/>
</dbReference>
<feature type="binding site" evidence="1">
    <location>
        <position position="74"/>
    </location>
    <ligand>
        <name>Mg(2+)</name>
        <dbReference type="ChEBI" id="CHEBI:18420"/>
        <label>1</label>
    </ligand>
</feature>
<dbReference type="InterPro" id="IPR005502">
    <property type="entry name" value="Ribosyl_crysJ1"/>
</dbReference>
<dbReference type="Gene3D" id="1.10.4080.10">
    <property type="entry name" value="ADP-ribosylation/Crystallin J1"/>
    <property type="match status" value="1"/>
</dbReference>
<dbReference type="InterPro" id="IPR050792">
    <property type="entry name" value="ADP-ribosylglycohydrolase"/>
</dbReference>
<evidence type="ECO:0000256" key="1">
    <source>
        <dbReference type="PIRSR" id="PIRSR605502-1"/>
    </source>
</evidence>
<sequence length="340" mass="35320">MRTDRQPYAAGALLGLALGDAVGLPAQFHRRARSGWARATGWRLTADLDEQRVSRPLLPFTLGAGDDIPLSPTDDAETAAVAALILLRSPDHSPGALFARWREHMIDAPDVWTGIAERSATLNAAHGLEPPATGTDNPAHYTDSAVPAAVSIGIHYAGAPARAAEVAGHYAQITHAEDGIWAAQAMADAIARLVAGTPLPEALAAATATVPSGSWLARNLARAAHIRTTATSPFEAVPALITTLSPATYSHGGIAPETLPVAFALTHLAQGDLPTAVMAAALISRQSDSMPAMVGALCGATHGLETIPETWRSHLNPLAGVLTPHLKGIHLTDLAHRLTA</sequence>
<accession>A0A919RG40</accession>
<reference evidence="2" key="1">
    <citation type="submission" date="2021-01" db="EMBL/GenBank/DDBJ databases">
        <title>Whole genome shotgun sequence of Sinosporangium siamense NBRC 109515.</title>
        <authorList>
            <person name="Komaki H."/>
            <person name="Tamura T."/>
        </authorList>
    </citation>
    <scope>NUCLEOTIDE SEQUENCE</scope>
    <source>
        <strain evidence="2">NBRC 109515</strain>
    </source>
</reference>
<name>A0A919RG40_9ACTN</name>
<dbReference type="AlphaFoldDB" id="A0A919RG40"/>
<proteinExistence type="predicted"/>